<dbReference type="CDD" id="cd10324">
    <property type="entry name" value="SLC6sbd"/>
    <property type="match status" value="1"/>
</dbReference>
<feature type="compositionally biased region" description="Polar residues" evidence="9">
    <location>
        <begin position="1264"/>
        <end position="1274"/>
    </location>
</feature>
<feature type="compositionally biased region" description="Low complexity" evidence="9">
    <location>
        <begin position="1185"/>
        <end position="1202"/>
    </location>
</feature>
<dbReference type="GO" id="GO:0005283">
    <property type="term" value="F:amino acid:sodium symporter activity"/>
    <property type="evidence" value="ECO:0007669"/>
    <property type="project" value="TreeGrafter"/>
</dbReference>
<evidence type="ECO:0000256" key="10">
    <source>
        <dbReference type="SAM" id="Phobius"/>
    </source>
</evidence>
<evidence type="ECO:0000256" key="2">
    <source>
        <dbReference type="ARBA" id="ARBA00006459"/>
    </source>
</evidence>
<evidence type="ECO:0000256" key="5">
    <source>
        <dbReference type="ARBA" id="ARBA00022989"/>
    </source>
</evidence>
<feature type="compositionally biased region" description="Basic and acidic residues" evidence="9">
    <location>
        <begin position="490"/>
        <end position="500"/>
    </location>
</feature>
<dbReference type="Pfam" id="PF00209">
    <property type="entry name" value="SNF"/>
    <property type="match status" value="1"/>
</dbReference>
<feature type="compositionally biased region" description="Basic and acidic residues" evidence="9">
    <location>
        <begin position="1661"/>
        <end position="1675"/>
    </location>
</feature>
<feature type="compositionally biased region" description="Basic and acidic residues" evidence="9">
    <location>
        <begin position="366"/>
        <end position="375"/>
    </location>
</feature>
<feature type="compositionally biased region" description="Basic residues" evidence="9">
    <location>
        <begin position="440"/>
        <end position="451"/>
    </location>
</feature>
<feature type="region of interest" description="Disordered" evidence="9">
    <location>
        <begin position="964"/>
        <end position="986"/>
    </location>
</feature>
<name>A0A2C6KNV0_9APIC</name>
<feature type="compositionally biased region" description="Acidic residues" evidence="9">
    <location>
        <begin position="1974"/>
        <end position="1987"/>
    </location>
</feature>
<dbReference type="RefSeq" id="XP_067919773.1">
    <property type="nucleotide sequence ID" value="XM_068068255.1"/>
</dbReference>
<dbReference type="GeneID" id="94431466"/>
<feature type="compositionally biased region" description="Basic and acidic residues" evidence="9">
    <location>
        <begin position="1963"/>
        <end position="1973"/>
    </location>
</feature>
<evidence type="ECO:0000256" key="3">
    <source>
        <dbReference type="ARBA" id="ARBA00022448"/>
    </source>
</evidence>
<keyword evidence="12" id="KW-1185">Reference proteome</keyword>
<dbReference type="EMBL" id="MIGC01004461">
    <property type="protein sequence ID" value="PHJ18063.1"/>
    <property type="molecule type" value="Genomic_DNA"/>
</dbReference>
<feature type="region of interest" description="Disordered" evidence="9">
    <location>
        <begin position="1731"/>
        <end position="1826"/>
    </location>
</feature>
<protein>
    <recommendedName>
        <fullName evidence="8">Transporter</fullName>
    </recommendedName>
</protein>
<keyword evidence="5 10" id="KW-1133">Transmembrane helix</keyword>
<feature type="transmembrane region" description="Helical" evidence="10">
    <location>
        <begin position="705"/>
        <end position="738"/>
    </location>
</feature>
<feature type="transmembrane region" description="Helical" evidence="10">
    <location>
        <begin position="674"/>
        <end position="693"/>
    </location>
</feature>
<feature type="compositionally biased region" description="Basic and acidic residues" evidence="9">
    <location>
        <begin position="1014"/>
        <end position="1026"/>
    </location>
</feature>
<feature type="transmembrane region" description="Helical" evidence="10">
    <location>
        <begin position="833"/>
        <end position="856"/>
    </location>
</feature>
<keyword evidence="8" id="KW-0769">Symport</keyword>
<comment type="caution">
    <text evidence="11">The sequence shown here is derived from an EMBL/GenBank/DDBJ whole genome shotgun (WGS) entry which is preliminary data.</text>
</comment>
<accession>A0A2C6KNV0</accession>
<evidence type="ECO:0000256" key="6">
    <source>
        <dbReference type="ARBA" id="ARBA00023136"/>
    </source>
</evidence>
<feature type="compositionally biased region" description="Basic and acidic residues" evidence="9">
    <location>
        <begin position="1482"/>
        <end position="1506"/>
    </location>
</feature>
<feature type="compositionally biased region" description="Low complexity" evidence="9">
    <location>
        <begin position="63"/>
        <end position="75"/>
    </location>
</feature>
<feature type="region of interest" description="Disordered" evidence="9">
    <location>
        <begin position="2226"/>
        <end position="2246"/>
    </location>
</feature>
<feature type="compositionally biased region" description="Basic and acidic residues" evidence="9">
    <location>
        <begin position="430"/>
        <end position="439"/>
    </location>
</feature>
<dbReference type="OrthoDB" id="333653at2759"/>
<evidence type="ECO:0000256" key="9">
    <source>
        <dbReference type="SAM" id="MobiDB-lite"/>
    </source>
</evidence>
<feature type="region of interest" description="Disordered" evidence="9">
    <location>
        <begin position="1134"/>
        <end position="1202"/>
    </location>
</feature>
<feature type="compositionally biased region" description="Basic and acidic residues" evidence="9">
    <location>
        <begin position="166"/>
        <end position="228"/>
    </location>
</feature>
<feature type="region of interest" description="Disordered" evidence="9">
    <location>
        <begin position="1694"/>
        <end position="1716"/>
    </location>
</feature>
<dbReference type="GO" id="GO:0005886">
    <property type="term" value="C:plasma membrane"/>
    <property type="evidence" value="ECO:0007669"/>
    <property type="project" value="TreeGrafter"/>
</dbReference>
<feature type="region of interest" description="Disordered" evidence="9">
    <location>
        <begin position="2010"/>
        <end position="2030"/>
    </location>
</feature>
<evidence type="ECO:0000256" key="8">
    <source>
        <dbReference type="RuleBase" id="RU003732"/>
    </source>
</evidence>
<keyword evidence="3 8" id="KW-0813">Transport</keyword>
<dbReference type="SUPFAM" id="SSF161070">
    <property type="entry name" value="SNF-like"/>
    <property type="match status" value="1"/>
</dbReference>
<feature type="region of interest" description="Disordered" evidence="9">
    <location>
        <begin position="1014"/>
        <end position="1037"/>
    </location>
</feature>
<feature type="region of interest" description="Disordered" evidence="9">
    <location>
        <begin position="1222"/>
        <end position="1274"/>
    </location>
</feature>
<evidence type="ECO:0000256" key="1">
    <source>
        <dbReference type="ARBA" id="ARBA00004141"/>
    </source>
</evidence>
<keyword evidence="7" id="KW-0325">Glycoprotein</keyword>
<feature type="transmembrane region" description="Helical" evidence="10">
    <location>
        <begin position="887"/>
        <end position="912"/>
    </location>
</feature>
<keyword evidence="4 8" id="KW-0812">Transmembrane</keyword>
<gene>
    <name evidence="11" type="ORF">CSUI_008116</name>
</gene>
<evidence type="ECO:0000313" key="12">
    <source>
        <dbReference type="Proteomes" id="UP000221165"/>
    </source>
</evidence>
<feature type="compositionally biased region" description="Basic and acidic residues" evidence="9">
    <location>
        <begin position="44"/>
        <end position="54"/>
    </location>
</feature>
<feature type="transmembrane region" description="Helical" evidence="10">
    <location>
        <begin position="1298"/>
        <end position="1319"/>
    </location>
</feature>
<evidence type="ECO:0000313" key="11">
    <source>
        <dbReference type="EMBL" id="PHJ18063.1"/>
    </source>
</evidence>
<dbReference type="PROSITE" id="PS00610">
    <property type="entry name" value="NA_NEUROTRAN_SYMP_1"/>
    <property type="match status" value="1"/>
</dbReference>
<feature type="transmembrane region" description="Helical" evidence="10">
    <location>
        <begin position="758"/>
        <end position="775"/>
    </location>
</feature>
<feature type="compositionally biased region" description="Pro residues" evidence="9">
    <location>
        <begin position="1229"/>
        <end position="1252"/>
    </location>
</feature>
<dbReference type="GO" id="GO:0015179">
    <property type="term" value="F:L-amino acid transmembrane transporter activity"/>
    <property type="evidence" value="ECO:0007669"/>
    <property type="project" value="TreeGrafter"/>
</dbReference>
<dbReference type="PRINTS" id="PR00176">
    <property type="entry name" value="NANEUSMPORT"/>
</dbReference>
<keyword evidence="6 10" id="KW-0472">Membrane</keyword>
<dbReference type="InterPro" id="IPR000175">
    <property type="entry name" value="Na/ntran_symport"/>
</dbReference>
<feature type="transmembrane region" description="Helical" evidence="10">
    <location>
        <begin position="551"/>
        <end position="569"/>
    </location>
</feature>
<dbReference type="PANTHER" id="PTHR11616">
    <property type="entry name" value="SODIUM/CHLORIDE DEPENDENT TRANSPORTER"/>
    <property type="match status" value="1"/>
</dbReference>
<feature type="compositionally biased region" description="Basic residues" evidence="9">
    <location>
        <begin position="2128"/>
        <end position="2137"/>
    </location>
</feature>
<feature type="compositionally biased region" description="Basic and acidic residues" evidence="9">
    <location>
        <begin position="1406"/>
        <end position="1456"/>
    </location>
</feature>
<feature type="transmembrane region" description="Helical" evidence="10">
    <location>
        <begin position="1904"/>
        <end position="1926"/>
    </location>
</feature>
<dbReference type="VEuPathDB" id="ToxoDB:CSUI_008116"/>
<proteinExistence type="inferred from homology"/>
<feature type="compositionally biased region" description="Acidic residues" evidence="9">
    <location>
        <begin position="1646"/>
        <end position="1660"/>
    </location>
</feature>
<dbReference type="PROSITE" id="PS50267">
    <property type="entry name" value="NA_NEUROTRAN_SYMP_3"/>
    <property type="match status" value="1"/>
</dbReference>
<feature type="compositionally biased region" description="Basic and acidic residues" evidence="9">
    <location>
        <begin position="280"/>
        <end position="323"/>
    </location>
</feature>
<feature type="compositionally biased region" description="Pro residues" evidence="9">
    <location>
        <begin position="1"/>
        <end position="19"/>
    </location>
</feature>
<feature type="region of interest" description="Disordered" evidence="9">
    <location>
        <begin position="1940"/>
        <end position="1992"/>
    </location>
</feature>
<feature type="region of interest" description="Disordered" evidence="9">
    <location>
        <begin position="1386"/>
        <end position="1551"/>
    </location>
</feature>
<feature type="compositionally biased region" description="Low complexity" evidence="9">
    <location>
        <begin position="102"/>
        <end position="112"/>
    </location>
</feature>
<dbReference type="Proteomes" id="UP000221165">
    <property type="component" value="Unassembled WGS sequence"/>
</dbReference>
<feature type="compositionally biased region" description="Basic and acidic residues" evidence="9">
    <location>
        <begin position="2160"/>
        <end position="2181"/>
    </location>
</feature>
<feature type="region of interest" description="Disordered" evidence="9">
    <location>
        <begin position="1"/>
        <end position="244"/>
    </location>
</feature>
<feature type="region of interest" description="Disordered" evidence="9">
    <location>
        <begin position="264"/>
        <end position="506"/>
    </location>
</feature>
<organism evidence="11 12">
    <name type="scientific">Cystoisospora suis</name>
    <dbReference type="NCBI Taxonomy" id="483139"/>
    <lineage>
        <taxon>Eukaryota</taxon>
        <taxon>Sar</taxon>
        <taxon>Alveolata</taxon>
        <taxon>Apicomplexa</taxon>
        <taxon>Conoidasida</taxon>
        <taxon>Coccidia</taxon>
        <taxon>Eucoccidiorida</taxon>
        <taxon>Eimeriorina</taxon>
        <taxon>Sarcocystidae</taxon>
        <taxon>Cystoisospora</taxon>
    </lineage>
</organism>
<feature type="compositionally biased region" description="Acidic residues" evidence="9">
    <location>
        <begin position="269"/>
        <end position="279"/>
    </location>
</feature>
<feature type="compositionally biased region" description="Basic and acidic residues" evidence="9">
    <location>
        <begin position="1607"/>
        <end position="1645"/>
    </location>
</feature>
<feature type="region of interest" description="Disordered" evidence="9">
    <location>
        <begin position="1584"/>
        <end position="1675"/>
    </location>
</feature>
<feature type="transmembrane region" description="Helical" evidence="10">
    <location>
        <begin position="918"/>
        <end position="939"/>
    </location>
</feature>
<feature type="compositionally biased region" description="Low complexity" evidence="9">
    <location>
        <begin position="401"/>
        <end position="410"/>
    </location>
</feature>
<feature type="compositionally biased region" description="Low complexity" evidence="9">
    <location>
        <begin position="465"/>
        <end position="489"/>
    </location>
</feature>
<feature type="compositionally biased region" description="Low complexity" evidence="9">
    <location>
        <begin position="1148"/>
        <end position="1177"/>
    </location>
</feature>
<evidence type="ECO:0000256" key="7">
    <source>
        <dbReference type="ARBA" id="ARBA00023180"/>
    </source>
</evidence>
<feature type="transmembrane region" description="Helical" evidence="10">
    <location>
        <begin position="590"/>
        <end position="622"/>
    </location>
</feature>
<dbReference type="PANTHER" id="PTHR11616:SF321">
    <property type="entry name" value="SODIUM-DEPENDENT NUTRIENT AMINO ACID TRANSPORTER 1-RELATED"/>
    <property type="match status" value="1"/>
</dbReference>
<evidence type="ECO:0000256" key="4">
    <source>
        <dbReference type="ARBA" id="ARBA00022692"/>
    </source>
</evidence>
<sequence>MSSSPSPPFPSSPSSPPAASPQEPSPVSLHRHNLLSSSLSPENPRLREHHERPTQTESDGFFSPSSSSPAKSNPSDTFKTPPHTAFPSLQRRSCSIEDLTASSSRSIPSYRRPQGDIFPPSHSSYRSRRRAYSSSHLDQELREEEAQAAGDRLRRRLKRRALLGILRREDRRGGGSRRSPERKGKEGGERNPTRRGGGGEEERERERGREGRRGRGENEEEKRERDEGVSVMARRSPMSSSYDHFYDEDGILRPHLMQNLHAIFLQGPGEEEEDDGWEEERERKERRAGGEEECRRRRRRGREEKEERFHPGYDKEKEEEGHRGSRGGGPQQSFLDFAKSAVKPMIERSTTMSLLMKAEKEEEEERGGGERDPYHMTRIKRSFENFYTQTSVHHSRHLKKSLSSSSSLGKPGVASPPPRRREREEEEDTLEKGKGESRSRHYHRSPSRRRSSSLSNQEEKIEEGLPSSSSLHVQSSSSSPPPSSHLSHSLQDENEKERDRGHRIHAGMKRYRRGRWRSKEEYILTSMSYAVGLGNIWRFPYLCYENGGGSFLIAYFVCLSFLGLPMFILESSVGQKMQTGFLRAWRQISAVCTGIGLSSVCLALICAVYYNVILSWCLFFFFNSFTAIGKSLPWSKEGGGTGINDVDAVKRFFLVDCLQKSSSMGGGSPEGLDVSFNVSLLICLLIAWTLSFLSLWKSLRPTGKVFYFTAIVPYIGIVLMLFRGITLPGAGAGLYHYFAPQWGLLVEPRTWAVAGSQSFFSLGIAWGSLVNYASFNPIKNDISRDALLITGLSALTAFLVGLSVFSIIGHMALVSHQPVEEVARVGSGLAFLAYPYALTTLPLSWVCSMCFFLLFICMGIDSQFVMLEVIMTACIEVSLFRSLPTAVFAFLLCLLLFLVGILFISSSGIYWVNLLDTFAGTVSLFLVALCEVLAVVLHYDFRNLVILRQTSSFSSSSGGGSLEMSYASSSSSPPLQHDRPPCSSSSSLVIGVREASPSHLDAFSSYQCCVEKTNEEDKREKERSTLDEETSLSLKPAGRDSYRKSIDLLTSCSSPSSPLQSSLLLSYSASTPPRSTPQEMMLDAIVLTDDREKKECINYDIKTSRDVYLSSSSSSPPQRGDHSQLPFVLVSPTSASNHLQTSPPSPDPLLISSSSFPSPSPRGSCSSSPSPLSHAPPFMKPHTECSTSASSTAAPCTSTSSPSDLLSLYQPSSCLQTSLPIITQQSPSPSSPHPPSPSSPLPPSPSSPPPPSHLSSSFPALSPRDTSVSSTPLSRTMKTKRLQLFSFFLLSSPHLRRFLTIIVPPFLWLLTLCGLVWFASPSSPHAGLGQRQRDVKGVGCLGSPNACSGHGRCVLCDEELEALAPMVMDELAKKKLEGHHNLSGGLKLLQVSPDGKSVEEEEDEEKGGGEEGRGLEIKSRASVDTSARKDFLPTRKTEEKEDEEKTKKGGEKRDEVLLLGDQTSIPEKIGSLLHGLKKERRKTGGEDEDKHDRKKTKERDTIEKGKIQKGGQDLSASSHTVEKDNYSDKEEGEKKRASYFQDREGVIERRRLSDREQAYGVQTAAESERRGFECLEEDCLQEISEKGESYRNKRHARKSKSTLIYMDRQKEAGDDDKRKVSASDTLGKDTIHGGEEEERRGQREEKEEEEEGREEEEEDREVFSHDESDISAVSEEKNSFLLRLIRLQDALHKKGEIDTNPPASLGRQLSVAPLSRDKERSFLTDMISLSSLSSLPRSPPSLSPSLEPSSSFSSPPPSHDTSLRTARRLSSSTPHGQEIPHKAPVPQVEKKQEEEPSPSPPSTTTKEERDIVTRQPPPSSSSDAVEEKKRLCVDFSMCFCHDRWGGADCSERLSSGEEKWCPEECNSKTGKGLCDAQIGLCTCGIEYRGPSCRGQRYAEGWPDWGLAIGWLVALGTVVPIPLVMLARSVRRRVKRRLDEGTEAQQEEKHQLELQSIQHHPRTRGGEQERQEREREEEEERDEKEEEEDRGRSRRGSRVWRWSAYRRGGRRIRSKEEEVGSGGHLHEEGQRESRIIHRDSSDRNVSHLPRFTSRAMDRIEKNNRRMPEKDKVFYGRDRGGHEDEDKIGISRKENFHDVVVKGKQVLISSSCRDGRRILTAMDGIEIDQKKRRESRRSRNRDEGGGGSEGGTPATADLVMIGRDERSDTRCRDSGREKEEKKEKKIQRGSHEGEEREKEEEEERIKNLDPLYNTPAEHHHFVVIGRPVLLPEENKLDPLSNDNSRRDG</sequence>
<feature type="compositionally biased region" description="Basic and acidic residues" evidence="9">
    <location>
        <begin position="1520"/>
        <end position="1551"/>
    </location>
</feature>
<dbReference type="InterPro" id="IPR037272">
    <property type="entry name" value="SNS_sf"/>
</dbReference>
<comment type="subcellular location">
    <subcellularLocation>
        <location evidence="1">Membrane</location>
        <topology evidence="1">Multi-pass membrane protein</topology>
    </subcellularLocation>
</comment>
<feature type="region of interest" description="Disordered" evidence="9">
    <location>
        <begin position="2127"/>
        <end position="2210"/>
    </location>
</feature>
<feature type="transmembrane region" description="Helical" evidence="10">
    <location>
        <begin position="787"/>
        <end position="813"/>
    </location>
</feature>
<feature type="compositionally biased region" description="Low complexity" evidence="9">
    <location>
        <begin position="1743"/>
        <end position="1753"/>
    </location>
</feature>
<dbReference type="GO" id="GO:0089718">
    <property type="term" value="P:amino acid import across plasma membrane"/>
    <property type="evidence" value="ECO:0007669"/>
    <property type="project" value="TreeGrafter"/>
</dbReference>
<reference evidence="11 12" key="1">
    <citation type="journal article" date="2017" name="Int. J. Parasitol.">
        <title>The genome of the protozoan parasite Cystoisospora suis and a reverse vaccinology approach to identify vaccine candidates.</title>
        <authorList>
            <person name="Palmieri N."/>
            <person name="Shrestha A."/>
            <person name="Ruttkowski B."/>
            <person name="Beck T."/>
            <person name="Vogl C."/>
            <person name="Tomley F."/>
            <person name="Blake D.P."/>
            <person name="Joachim A."/>
        </authorList>
    </citation>
    <scope>NUCLEOTIDE SEQUENCE [LARGE SCALE GENOMIC DNA]</scope>
    <source>
        <strain evidence="11 12">Wien I</strain>
    </source>
</reference>
<feature type="compositionally biased region" description="Basic and acidic residues" evidence="9">
    <location>
        <begin position="2013"/>
        <end position="2030"/>
    </location>
</feature>
<comment type="similarity">
    <text evidence="2 8">Belongs to the sodium:neurotransmitter symporter (SNF) (TC 2.A.22) family.</text>
</comment>